<dbReference type="AlphaFoldDB" id="A0A8J6BNE7"/>
<dbReference type="Proteomes" id="UP000729402">
    <property type="component" value="Unassembled WGS sequence"/>
</dbReference>
<name>A0A8J6BNE7_ZIZPA</name>
<keyword evidence="2" id="KW-1185">Reference proteome</keyword>
<gene>
    <name evidence="1" type="ORF">GUJ93_ZPchr0012g21382</name>
</gene>
<protein>
    <submittedName>
        <fullName evidence="1">Uncharacterized protein</fullName>
    </submittedName>
</protein>
<sequence length="101" mass="10710">MAAKINTRPTSPYPTWTHGKAWRCTTAGAPAPQSSPCRPALGHKAEVGDKCSNGGIFKLPQLQEPIMGARGSFEARFLQEAAAVSASLWLRPPDADPRAPG</sequence>
<reference evidence="1" key="1">
    <citation type="journal article" date="2021" name="bioRxiv">
        <title>Whole Genome Assembly and Annotation of Northern Wild Rice, Zizania palustris L., Supports a Whole Genome Duplication in the Zizania Genus.</title>
        <authorList>
            <person name="Haas M."/>
            <person name="Kono T."/>
            <person name="Macchietto M."/>
            <person name="Millas R."/>
            <person name="McGilp L."/>
            <person name="Shao M."/>
            <person name="Duquette J."/>
            <person name="Hirsch C.N."/>
            <person name="Kimball J."/>
        </authorList>
    </citation>
    <scope>NUCLEOTIDE SEQUENCE</scope>
    <source>
        <tissue evidence="1">Fresh leaf tissue</tissue>
    </source>
</reference>
<accession>A0A8J6BNE7</accession>
<dbReference type="EMBL" id="JAAALK010000080">
    <property type="protein sequence ID" value="KAG8091437.1"/>
    <property type="molecule type" value="Genomic_DNA"/>
</dbReference>
<proteinExistence type="predicted"/>
<organism evidence="1 2">
    <name type="scientific">Zizania palustris</name>
    <name type="common">Northern wild rice</name>
    <dbReference type="NCBI Taxonomy" id="103762"/>
    <lineage>
        <taxon>Eukaryota</taxon>
        <taxon>Viridiplantae</taxon>
        <taxon>Streptophyta</taxon>
        <taxon>Embryophyta</taxon>
        <taxon>Tracheophyta</taxon>
        <taxon>Spermatophyta</taxon>
        <taxon>Magnoliopsida</taxon>
        <taxon>Liliopsida</taxon>
        <taxon>Poales</taxon>
        <taxon>Poaceae</taxon>
        <taxon>BOP clade</taxon>
        <taxon>Oryzoideae</taxon>
        <taxon>Oryzeae</taxon>
        <taxon>Zizaniinae</taxon>
        <taxon>Zizania</taxon>
    </lineage>
</organism>
<evidence type="ECO:0000313" key="2">
    <source>
        <dbReference type="Proteomes" id="UP000729402"/>
    </source>
</evidence>
<reference evidence="1" key="2">
    <citation type="submission" date="2021-02" db="EMBL/GenBank/DDBJ databases">
        <authorList>
            <person name="Kimball J.A."/>
            <person name="Haas M.W."/>
            <person name="Macchietto M."/>
            <person name="Kono T."/>
            <person name="Duquette J."/>
            <person name="Shao M."/>
        </authorList>
    </citation>
    <scope>NUCLEOTIDE SEQUENCE</scope>
    <source>
        <tissue evidence="1">Fresh leaf tissue</tissue>
    </source>
</reference>
<comment type="caution">
    <text evidence="1">The sequence shown here is derived from an EMBL/GenBank/DDBJ whole genome shotgun (WGS) entry which is preliminary data.</text>
</comment>
<evidence type="ECO:0000313" key="1">
    <source>
        <dbReference type="EMBL" id="KAG8091437.1"/>
    </source>
</evidence>